<feature type="transmembrane region" description="Helical" evidence="8">
    <location>
        <begin position="373"/>
        <end position="390"/>
    </location>
</feature>
<dbReference type="EMBL" id="KZ288433">
    <property type="protein sequence ID" value="PBC25799.1"/>
    <property type="molecule type" value="Genomic_DNA"/>
</dbReference>
<evidence type="ECO:0000313" key="9">
    <source>
        <dbReference type="EMBL" id="PBC25799.1"/>
    </source>
</evidence>
<name>A0A2A3E3S5_APICC</name>
<evidence type="ECO:0000313" key="10">
    <source>
        <dbReference type="Proteomes" id="UP000242457"/>
    </source>
</evidence>
<evidence type="ECO:0000256" key="8">
    <source>
        <dbReference type="RuleBase" id="RU363108"/>
    </source>
</evidence>
<keyword evidence="6 8" id="KW-0675">Receptor</keyword>
<evidence type="ECO:0000256" key="1">
    <source>
        <dbReference type="ARBA" id="ARBA00004651"/>
    </source>
</evidence>
<comment type="subcellular location">
    <subcellularLocation>
        <location evidence="1 8">Cell membrane</location>
        <topology evidence="1 8">Multi-pass membrane protein</topology>
    </subcellularLocation>
</comment>
<keyword evidence="10" id="KW-1185">Reference proteome</keyword>
<keyword evidence="5 8" id="KW-0472">Membrane</keyword>
<feature type="transmembrane region" description="Helical" evidence="8">
    <location>
        <begin position="143"/>
        <end position="162"/>
    </location>
</feature>
<organism evidence="9 10">
    <name type="scientific">Apis cerana cerana</name>
    <name type="common">Oriental honeybee</name>
    <dbReference type="NCBI Taxonomy" id="94128"/>
    <lineage>
        <taxon>Eukaryota</taxon>
        <taxon>Metazoa</taxon>
        <taxon>Ecdysozoa</taxon>
        <taxon>Arthropoda</taxon>
        <taxon>Hexapoda</taxon>
        <taxon>Insecta</taxon>
        <taxon>Pterygota</taxon>
        <taxon>Neoptera</taxon>
        <taxon>Endopterygota</taxon>
        <taxon>Hymenoptera</taxon>
        <taxon>Apocrita</taxon>
        <taxon>Aculeata</taxon>
        <taxon>Apoidea</taxon>
        <taxon>Anthophila</taxon>
        <taxon>Apidae</taxon>
        <taxon>Apis</taxon>
    </lineage>
</organism>
<dbReference type="GO" id="GO:0008049">
    <property type="term" value="P:male courtship behavior"/>
    <property type="evidence" value="ECO:0007669"/>
    <property type="project" value="TreeGrafter"/>
</dbReference>
<dbReference type="GO" id="GO:0007635">
    <property type="term" value="P:chemosensory behavior"/>
    <property type="evidence" value="ECO:0007669"/>
    <property type="project" value="TreeGrafter"/>
</dbReference>
<dbReference type="InterPro" id="IPR013604">
    <property type="entry name" value="7TM_chemorcpt"/>
</dbReference>
<evidence type="ECO:0000256" key="6">
    <source>
        <dbReference type="ARBA" id="ARBA00023170"/>
    </source>
</evidence>
<dbReference type="GO" id="GO:0030425">
    <property type="term" value="C:dendrite"/>
    <property type="evidence" value="ECO:0007669"/>
    <property type="project" value="TreeGrafter"/>
</dbReference>
<feature type="transmembrane region" description="Helical" evidence="8">
    <location>
        <begin position="174"/>
        <end position="193"/>
    </location>
</feature>
<dbReference type="GO" id="GO:0030424">
    <property type="term" value="C:axon"/>
    <property type="evidence" value="ECO:0007669"/>
    <property type="project" value="TreeGrafter"/>
</dbReference>
<feature type="transmembrane region" description="Helical" evidence="8">
    <location>
        <begin position="450"/>
        <end position="468"/>
    </location>
</feature>
<feature type="transmembrane region" description="Helical" evidence="8">
    <location>
        <begin position="262"/>
        <end position="282"/>
    </location>
</feature>
<comment type="similarity">
    <text evidence="8">Belongs to the insect chemoreceptor superfamily. Gustatory receptor (GR) family.</text>
</comment>
<dbReference type="PANTHER" id="PTHR21143">
    <property type="entry name" value="INVERTEBRATE GUSTATORY RECEPTOR"/>
    <property type="match status" value="1"/>
</dbReference>
<keyword evidence="7 8" id="KW-0807">Transducer</keyword>
<feature type="transmembrane region" description="Helical" evidence="8">
    <location>
        <begin position="337"/>
        <end position="361"/>
    </location>
</feature>
<sequence length="484" mass="56327">MQFSSLLSVLYNGYFYLISLKLSEVLSNKGLIGFFVWIFLFFIKIVLLNNHCTKFYREIELTTHLLQELDICYLDNSIKNEIQQFLLQLLLHPFKFTAGGYILSNKLSTEFFGTLITYLVVFIQINTIEAFKKKILAWTPETQYASLIPIIIINEIFGLRIFELKGRLQYGWSITYASICIILYTVFLNTIIITNYKNWLAYQEISYKLTSYINIICVMMFIVLGVMNTECSRKIIRRCEQIDNSLESFGVEKNYRKTYLEVLKTLVITSVIIITIISLHNYVTSNEQEYTLNILLYIPITTMCLGILTFTIFIRYIHFEIFKLSRILNQAYSYQILLDLIGEFSVVLCTLYNIYFSLISLNLSEILSDKETIGSLIWVLVYSTKIIFVNNHCTKFYHEIEVTAHLLREIDIYYLDNSIRNEVQQFLLQVLLHPLKFIAGGYILNNKLSTMIFGGIMTFLVVLVQISSSPSMMKPLSSSAIFKD</sequence>
<dbReference type="Pfam" id="PF08395">
    <property type="entry name" value="7tm_7"/>
    <property type="match status" value="2"/>
</dbReference>
<keyword evidence="2 8" id="KW-1003">Cell membrane</keyword>
<comment type="function">
    <text evidence="8">Gustatory receptor which mediates acceptance or avoidance behavior, depending on its substrates.</text>
</comment>
<keyword evidence="3 8" id="KW-0812">Transmembrane</keyword>
<feature type="transmembrane region" description="Helical" evidence="8">
    <location>
        <begin position="294"/>
        <end position="317"/>
    </location>
</feature>
<evidence type="ECO:0000256" key="2">
    <source>
        <dbReference type="ARBA" id="ARBA00022475"/>
    </source>
</evidence>
<feature type="transmembrane region" description="Helical" evidence="8">
    <location>
        <begin position="205"/>
        <end position="227"/>
    </location>
</feature>
<dbReference type="OrthoDB" id="7678431at2759"/>
<proteinExistence type="inferred from homology"/>
<dbReference type="GO" id="GO:0007165">
    <property type="term" value="P:signal transduction"/>
    <property type="evidence" value="ECO:0007669"/>
    <property type="project" value="UniProtKB-KW"/>
</dbReference>
<feature type="transmembrane region" description="Helical" evidence="8">
    <location>
        <begin position="30"/>
        <end position="48"/>
    </location>
</feature>
<reference evidence="9 10" key="1">
    <citation type="submission" date="2014-07" db="EMBL/GenBank/DDBJ databases">
        <title>Genomic and transcriptomic analysis on Apis cerana provide comprehensive insights into honey bee biology.</title>
        <authorList>
            <person name="Diao Q."/>
            <person name="Sun L."/>
            <person name="Zheng H."/>
            <person name="Zheng H."/>
            <person name="Xu S."/>
            <person name="Wang S."/>
            <person name="Zeng Z."/>
            <person name="Hu F."/>
            <person name="Su S."/>
            <person name="Wu J."/>
        </authorList>
    </citation>
    <scope>NUCLEOTIDE SEQUENCE [LARGE SCALE GENOMIC DNA]</scope>
    <source>
        <tissue evidence="9">Pupae without intestine</tissue>
    </source>
</reference>
<dbReference type="PANTHER" id="PTHR21143:SF133">
    <property type="entry name" value="GUSTATORY AND PHEROMONE RECEPTOR 32A-RELATED"/>
    <property type="match status" value="1"/>
</dbReference>
<accession>A0A2A3E3S5</accession>
<evidence type="ECO:0000256" key="3">
    <source>
        <dbReference type="ARBA" id="ARBA00022692"/>
    </source>
</evidence>
<dbReference type="GO" id="GO:0050909">
    <property type="term" value="P:sensory perception of taste"/>
    <property type="evidence" value="ECO:0007669"/>
    <property type="project" value="InterPro"/>
</dbReference>
<dbReference type="GO" id="GO:0043025">
    <property type="term" value="C:neuronal cell body"/>
    <property type="evidence" value="ECO:0007669"/>
    <property type="project" value="TreeGrafter"/>
</dbReference>
<comment type="caution">
    <text evidence="8">Lacks conserved residue(s) required for the propagation of feature annotation.</text>
</comment>
<evidence type="ECO:0000256" key="4">
    <source>
        <dbReference type="ARBA" id="ARBA00022989"/>
    </source>
</evidence>
<protein>
    <recommendedName>
        <fullName evidence="8">Gustatory receptor</fullName>
    </recommendedName>
</protein>
<feature type="transmembrane region" description="Helical" evidence="8">
    <location>
        <begin position="111"/>
        <end position="131"/>
    </location>
</feature>
<evidence type="ECO:0000256" key="7">
    <source>
        <dbReference type="ARBA" id="ARBA00023224"/>
    </source>
</evidence>
<dbReference type="Proteomes" id="UP000242457">
    <property type="component" value="Unassembled WGS sequence"/>
</dbReference>
<dbReference type="GO" id="GO:0005886">
    <property type="term" value="C:plasma membrane"/>
    <property type="evidence" value="ECO:0007669"/>
    <property type="project" value="UniProtKB-SubCell"/>
</dbReference>
<evidence type="ECO:0000256" key="5">
    <source>
        <dbReference type="ARBA" id="ARBA00023136"/>
    </source>
</evidence>
<gene>
    <name evidence="9" type="ORF">APICC_04999</name>
</gene>
<dbReference type="AlphaFoldDB" id="A0A2A3E3S5"/>
<keyword evidence="4 8" id="KW-1133">Transmembrane helix</keyword>